<reference evidence="3" key="1">
    <citation type="submission" date="2024-02" db="EMBL/GenBank/DDBJ databases">
        <title>Sediminibacterium planktonica sp. nov. and Sediminibacterium longus sp. nov., isolated from surface lake and river water.</title>
        <authorList>
            <person name="Watanabe K."/>
            <person name="Takemine S."/>
            <person name="Ishii Y."/>
            <person name="Ogata Y."/>
            <person name="Shindo C."/>
            <person name="Suda W."/>
        </authorList>
    </citation>
    <scope>NUCLEOTIDE SEQUENCE</scope>
    <source>
        <strain evidence="3">KACHI17</strain>
    </source>
</reference>
<dbReference type="Gene3D" id="2.30.180.10">
    <property type="entry name" value="FAS1 domain"/>
    <property type="match status" value="1"/>
</dbReference>
<feature type="domain" description="FAS1" evidence="2">
    <location>
        <begin position="45"/>
        <end position="187"/>
    </location>
</feature>
<feature type="signal peptide" evidence="1">
    <location>
        <begin position="1"/>
        <end position="19"/>
    </location>
</feature>
<organism evidence="3">
    <name type="scientific">Sediminibacterium sp. KACHI17</name>
    <dbReference type="NCBI Taxonomy" id="1751071"/>
    <lineage>
        <taxon>Bacteria</taxon>
        <taxon>Pseudomonadati</taxon>
        <taxon>Bacteroidota</taxon>
        <taxon>Chitinophagia</taxon>
        <taxon>Chitinophagales</taxon>
        <taxon>Chitinophagaceae</taxon>
        <taxon>Sediminibacterium</taxon>
    </lineage>
</organism>
<dbReference type="InterPro" id="IPR050904">
    <property type="entry name" value="Adhesion/Biosynth-related"/>
</dbReference>
<dbReference type="FunFam" id="2.30.180.10:FF:000032">
    <property type="entry name" value="Fasciclin domain-containing protein, putative"/>
    <property type="match status" value="1"/>
</dbReference>
<dbReference type="PANTHER" id="PTHR10900">
    <property type="entry name" value="PERIOSTIN-RELATED"/>
    <property type="match status" value="1"/>
</dbReference>
<dbReference type="PROSITE" id="PS50213">
    <property type="entry name" value="FAS1"/>
    <property type="match status" value="1"/>
</dbReference>
<keyword evidence="1" id="KW-0732">Signal</keyword>
<dbReference type="SUPFAM" id="SSF82153">
    <property type="entry name" value="FAS1 domain"/>
    <property type="match status" value="1"/>
</dbReference>
<evidence type="ECO:0000259" key="2">
    <source>
        <dbReference type="PROSITE" id="PS50213"/>
    </source>
</evidence>
<dbReference type="InterPro" id="IPR036378">
    <property type="entry name" value="FAS1_dom_sf"/>
</dbReference>
<name>A0AAT9GI04_9BACT</name>
<dbReference type="PANTHER" id="PTHR10900:SF77">
    <property type="entry name" value="FI19380P1"/>
    <property type="match status" value="1"/>
</dbReference>
<protein>
    <submittedName>
        <fullName evidence="3">Fasciclin domain-containing protein</fullName>
    </submittedName>
</protein>
<gene>
    <name evidence="3" type="ORF">KACHI17_11310</name>
</gene>
<accession>A0AAT9GI04</accession>
<evidence type="ECO:0000256" key="1">
    <source>
        <dbReference type="SAM" id="SignalP"/>
    </source>
</evidence>
<proteinExistence type="predicted"/>
<dbReference type="AlphaFoldDB" id="A0AAT9GI04"/>
<feature type="chain" id="PRO_5043378158" evidence="1">
    <location>
        <begin position="20"/>
        <end position="189"/>
    </location>
</feature>
<dbReference type="SMART" id="SM00554">
    <property type="entry name" value="FAS1"/>
    <property type="match status" value="1"/>
</dbReference>
<dbReference type="RefSeq" id="WP_353550536.1">
    <property type="nucleotide sequence ID" value="NZ_AP029612.1"/>
</dbReference>
<dbReference type="InterPro" id="IPR000782">
    <property type="entry name" value="FAS1_domain"/>
</dbReference>
<dbReference type="EMBL" id="AP029612">
    <property type="protein sequence ID" value="BFG70250.1"/>
    <property type="molecule type" value="Genomic_DNA"/>
</dbReference>
<evidence type="ECO:0000313" key="3">
    <source>
        <dbReference type="EMBL" id="BFG70250.1"/>
    </source>
</evidence>
<dbReference type="Pfam" id="PF02469">
    <property type="entry name" value="Fasciclin"/>
    <property type="match status" value="1"/>
</dbReference>
<sequence>MKKLIFFLLTFFSLVTVHAQMVVMREMSMAGGNSANSAALNMSSQKNIIENLGSSGGYTSLVMAIQSADLIELLQKEGPYTFFAPSNESFTKFMQADIGSTDDDKKKLSYLIKSHIVSGKFDVDALTKMIKEADGPVSLTSLSGEVLQVTKKGKKIIVTDAKGKQSTVVTSNLEQSNGVIHIIDKVLTQ</sequence>